<dbReference type="PANTHER" id="PTHR43775:SF51">
    <property type="entry name" value="INACTIVE PHENOLPHTHIOCEROL SYNTHESIS POLYKETIDE SYNTHASE TYPE I PKS1-RELATED"/>
    <property type="match status" value="1"/>
</dbReference>
<proteinExistence type="predicted"/>
<evidence type="ECO:0000313" key="6">
    <source>
        <dbReference type="EMBL" id="GFN06558.1"/>
    </source>
</evidence>
<sequence length="140" mass="15094">MIAIQAPEHTIRPHLTGHETHIDIAAINTPNSTVISGTTHTAQTIATTLRNTGHKTHTLNTSHAFHSPHMDGMLNQFTTTTKNITHHPATTPSSPPSPENPPPTKNSKTPTTGPTRSATPSDSPTPSKLWRQKASPPTWK</sequence>
<evidence type="ECO:0000259" key="5">
    <source>
        <dbReference type="SMART" id="SM00827"/>
    </source>
</evidence>
<evidence type="ECO:0000256" key="1">
    <source>
        <dbReference type="ARBA" id="ARBA00022679"/>
    </source>
</evidence>
<evidence type="ECO:0000313" key="7">
    <source>
        <dbReference type="Proteomes" id="UP000498740"/>
    </source>
</evidence>
<accession>A0A7J0CVY1</accession>
<dbReference type="Proteomes" id="UP000498740">
    <property type="component" value="Unassembled WGS sequence"/>
</dbReference>
<dbReference type="GO" id="GO:0006633">
    <property type="term" value="P:fatty acid biosynthetic process"/>
    <property type="evidence" value="ECO:0007669"/>
    <property type="project" value="TreeGrafter"/>
</dbReference>
<dbReference type="AlphaFoldDB" id="A0A7J0CVY1"/>
<gene>
    <name evidence="6" type="ORF">Smic_51140</name>
</gene>
<dbReference type="InterPro" id="IPR016036">
    <property type="entry name" value="Malonyl_transacylase_ACP-bd"/>
</dbReference>
<evidence type="ECO:0000256" key="3">
    <source>
        <dbReference type="ARBA" id="ARBA00023315"/>
    </source>
</evidence>
<feature type="compositionally biased region" description="Polar residues" evidence="4">
    <location>
        <begin position="116"/>
        <end position="126"/>
    </location>
</feature>
<comment type="caution">
    <text evidence="6">The sequence shown here is derived from an EMBL/GenBank/DDBJ whole genome shotgun (WGS) entry which is preliminary data.</text>
</comment>
<name>A0A7J0CVY1_STRMI</name>
<protein>
    <recommendedName>
        <fullName evidence="5">Malonyl-CoA:ACP transacylase (MAT) domain-containing protein</fullName>
    </recommendedName>
</protein>
<dbReference type="EMBL" id="BLWD01000001">
    <property type="protein sequence ID" value="GFN06558.1"/>
    <property type="molecule type" value="Genomic_DNA"/>
</dbReference>
<dbReference type="GO" id="GO:0004312">
    <property type="term" value="F:fatty acid synthase activity"/>
    <property type="evidence" value="ECO:0007669"/>
    <property type="project" value="TreeGrafter"/>
</dbReference>
<feature type="region of interest" description="Disordered" evidence="4">
    <location>
        <begin position="66"/>
        <end position="140"/>
    </location>
</feature>
<dbReference type="Gene3D" id="3.40.366.10">
    <property type="entry name" value="Malonyl-Coenzyme A Acyl Carrier Protein, domain 2"/>
    <property type="match status" value="1"/>
</dbReference>
<dbReference type="InterPro" id="IPR001227">
    <property type="entry name" value="Ac_transferase_dom_sf"/>
</dbReference>
<keyword evidence="1" id="KW-0808">Transferase</keyword>
<feature type="compositionally biased region" description="Pro residues" evidence="4">
    <location>
        <begin position="93"/>
        <end position="104"/>
    </location>
</feature>
<dbReference type="SMART" id="SM00827">
    <property type="entry name" value="PKS_AT"/>
    <property type="match status" value="1"/>
</dbReference>
<keyword evidence="3" id="KW-0012">Acyltransferase</keyword>
<keyword evidence="2" id="KW-0511">Multifunctional enzyme</keyword>
<evidence type="ECO:0000256" key="2">
    <source>
        <dbReference type="ARBA" id="ARBA00023268"/>
    </source>
</evidence>
<dbReference type="InterPro" id="IPR014043">
    <property type="entry name" value="Acyl_transferase_dom"/>
</dbReference>
<feature type="domain" description="Malonyl-CoA:ACP transacylase (MAT)" evidence="5">
    <location>
        <begin position="1"/>
        <end position="134"/>
    </location>
</feature>
<dbReference type="InterPro" id="IPR050091">
    <property type="entry name" value="PKS_NRPS_Biosynth_Enz"/>
</dbReference>
<evidence type="ECO:0000256" key="4">
    <source>
        <dbReference type="SAM" id="MobiDB-lite"/>
    </source>
</evidence>
<organism evidence="6 7">
    <name type="scientific">Streptomyces microflavus</name>
    <name type="common">Streptomyces lipmanii</name>
    <dbReference type="NCBI Taxonomy" id="1919"/>
    <lineage>
        <taxon>Bacteria</taxon>
        <taxon>Bacillati</taxon>
        <taxon>Actinomycetota</taxon>
        <taxon>Actinomycetes</taxon>
        <taxon>Kitasatosporales</taxon>
        <taxon>Streptomycetaceae</taxon>
        <taxon>Streptomyces</taxon>
    </lineage>
</organism>
<dbReference type="PANTHER" id="PTHR43775">
    <property type="entry name" value="FATTY ACID SYNTHASE"/>
    <property type="match status" value="1"/>
</dbReference>
<feature type="compositionally biased region" description="Low complexity" evidence="4">
    <location>
        <begin position="105"/>
        <end position="115"/>
    </location>
</feature>
<dbReference type="SUPFAM" id="SSF55048">
    <property type="entry name" value="Probable ACP-binding domain of malonyl-CoA ACP transacylase"/>
    <property type="match status" value="1"/>
</dbReference>
<reference evidence="6 7" key="1">
    <citation type="submission" date="2020-05" db="EMBL/GenBank/DDBJ databases">
        <title>Whole genome shotgun sequence of Streptomyces microflavus NBRC 13062.</title>
        <authorList>
            <person name="Komaki H."/>
            <person name="Tamura T."/>
        </authorList>
    </citation>
    <scope>NUCLEOTIDE SEQUENCE [LARGE SCALE GENOMIC DNA]</scope>
    <source>
        <strain evidence="6 7">NBRC 13062</strain>
    </source>
</reference>